<gene>
    <name evidence="2" type="ORF">CMC5_027210</name>
</gene>
<dbReference type="PANTHER" id="PTHR45982:SF1">
    <property type="entry name" value="REGULATOR OF CHROMOSOME CONDENSATION"/>
    <property type="match status" value="1"/>
</dbReference>
<dbReference type="SUPFAM" id="SSF50985">
    <property type="entry name" value="RCC1/BLIP-II"/>
    <property type="match status" value="2"/>
</dbReference>
<dbReference type="InterPro" id="IPR000408">
    <property type="entry name" value="Reg_chr_condens"/>
</dbReference>
<evidence type="ECO:0000256" key="1">
    <source>
        <dbReference type="SAM" id="MobiDB-lite"/>
    </source>
</evidence>
<organism evidence="2 3">
    <name type="scientific">Chondromyces crocatus</name>
    <dbReference type="NCBI Taxonomy" id="52"/>
    <lineage>
        <taxon>Bacteria</taxon>
        <taxon>Pseudomonadati</taxon>
        <taxon>Myxococcota</taxon>
        <taxon>Polyangia</taxon>
        <taxon>Polyangiales</taxon>
        <taxon>Polyangiaceae</taxon>
        <taxon>Chondromyces</taxon>
    </lineage>
</organism>
<feature type="compositionally biased region" description="Polar residues" evidence="1">
    <location>
        <begin position="31"/>
        <end position="49"/>
    </location>
</feature>
<reference evidence="2 3" key="1">
    <citation type="submission" date="2015-07" db="EMBL/GenBank/DDBJ databases">
        <title>Genome analysis of myxobacterium Chondromyces crocatus Cm c5 reveals a high potential for natural compound synthesis and the genetic basis for the loss of fruiting body formation.</title>
        <authorList>
            <person name="Zaburannyi N."/>
            <person name="Bunk B."/>
            <person name="Maier J."/>
            <person name="Overmann J."/>
            <person name="Mueller R."/>
        </authorList>
    </citation>
    <scope>NUCLEOTIDE SEQUENCE [LARGE SCALE GENOMIC DNA]</scope>
    <source>
        <strain evidence="2 3">Cm c5</strain>
    </source>
</reference>
<dbReference type="PROSITE" id="PS50012">
    <property type="entry name" value="RCC1_3"/>
    <property type="match status" value="2"/>
</dbReference>
<dbReference type="Pfam" id="PF13540">
    <property type="entry name" value="RCC1_2"/>
    <property type="match status" value="2"/>
</dbReference>
<dbReference type="RefSeq" id="WP_169796531.1">
    <property type="nucleotide sequence ID" value="NZ_CP012159.1"/>
</dbReference>
<feature type="compositionally biased region" description="Low complexity" evidence="1">
    <location>
        <begin position="58"/>
        <end position="74"/>
    </location>
</feature>
<evidence type="ECO:0008006" key="4">
    <source>
        <dbReference type="Google" id="ProtNLM"/>
    </source>
</evidence>
<dbReference type="AlphaFoldDB" id="A0A0K1ECL0"/>
<evidence type="ECO:0000313" key="2">
    <source>
        <dbReference type="EMBL" id="AKT38574.1"/>
    </source>
</evidence>
<feature type="region of interest" description="Disordered" evidence="1">
    <location>
        <begin position="31"/>
        <end position="74"/>
    </location>
</feature>
<dbReference type="PROSITE" id="PS51257">
    <property type="entry name" value="PROKAR_LIPOPROTEIN"/>
    <property type="match status" value="1"/>
</dbReference>
<dbReference type="InterPro" id="IPR051553">
    <property type="entry name" value="Ran_GTPase-activating"/>
</dbReference>
<dbReference type="EMBL" id="CP012159">
    <property type="protein sequence ID" value="AKT38574.1"/>
    <property type="molecule type" value="Genomic_DNA"/>
</dbReference>
<dbReference type="STRING" id="52.CMC5_027210"/>
<proteinExistence type="predicted"/>
<name>A0A0K1ECL0_CHOCO</name>
<sequence length="683" mass="71772">MSLLRFPPPRARAQLLAPVVMAVAAGTACNTGVNTRGTSSVSPPAQPSVTRVGPPRPASSTSPAPALPVAPEEPAVPLGPARKVSVDGSTACAVLTSGRVACWGALQTGPSDVVLTGTPRLVKGLEEVVDVIVGDLSCARTTSGPVKCWAFGEQARPLAGTEDARDVARTSAGVCVVLSSGAVRCFDMQGRGTDLPALSRVVALSDTSLGRTCAALEDGRVACISQDDDSIGVRLSQKPTLLPGIRNAIDVVNMNQWRVCAITRQGTVQCVASPVAAWTGPSAAQQLFEAHALGPCYRQHQRVGCLSAGGARARDLDLGGAAVDLSCSSSTCCAVLERGEVSCFGSNESGQLGDGNDVNRPDPAPVPRAQGLRKVLAGHQETMALTHDGRLLAWGQRQPIHTPRTFETKVRDLRHALHWLVRTEAEALWLGTPIRGEWLWWKAPAHGKTVRDVSIDVHDTVCIASDDGRVHCAFGTDEDAPRAGKWLPMAGFTDIVALDAHGSTTCGRRKSGELVCFTDTRFEGDVALPHHEPRPVGHVVKSLSPVRAMSLPIVQHTDGQVSELGYPDQQHLTGMPRPELQGFENIAAGDDMSCGLRAGQAFCSGGHNAEGQLGRGHLGRPKTPVDRVASDVALSGFSVGFNHVCALDPAGQAWCWGNDALGQLGRGRRVVSSAPQRVVLLGP</sequence>
<dbReference type="GO" id="GO:0005085">
    <property type="term" value="F:guanyl-nucleotide exchange factor activity"/>
    <property type="evidence" value="ECO:0007669"/>
    <property type="project" value="TreeGrafter"/>
</dbReference>
<evidence type="ECO:0000313" key="3">
    <source>
        <dbReference type="Proteomes" id="UP000067626"/>
    </source>
</evidence>
<accession>A0A0K1ECL0</accession>
<keyword evidence="3" id="KW-1185">Reference proteome</keyword>
<dbReference type="KEGG" id="ccro:CMC5_027210"/>
<dbReference type="PANTHER" id="PTHR45982">
    <property type="entry name" value="REGULATOR OF CHROMOSOME CONDENSATION"/>
    <property type="match status" value="1"/>
</dbReference>
<dbReference type="GO" id="GO:0005737">
    <property type="term" value="C:cytoplasm"/>
    <property type="evidence" value="ECO:0007669"/>
    <property type="project" value="TreeGrafter"/>
</dbReference>
<dbReference type="InterPro" id="IPR009091">
    <property type="entry name" value="RCC1/BLIP-II"/>
</dbReference>
<dbReference type="Proteomes" id="UP000067626">
    <property type="component" value="Chromosome"/>
</dbReference>
<protein>
    <recommendedName>
        <fullName evidence="4">BNR repeat domain protein</fullName>
    </recommendedName>
</protein>
<dbReference type="Gene3D" id="2.130.10.30">
    <property type="entry name" value="Regulator of chromosome condensation 1/beta-lactamase-inhibitor protein II"/>
    <property type="match status" value="4"/>
</dbReference>